<dbReference type="SUPFAM" id="SSF51569">
    <property type="entry name" value="Aldolase"/>
    <property type="match status" value="1"/>
</dbReference>
<dbReference type="InterPro" id="IPR011008">
    <property type="entry name" value="Dimeric_a/b-barrel"/>
</dbReference>
<dbReference type="InterPro" id="IPR000771">
    <property type="entry name" value="FBA_II"/>
</dbReference>
<organism evidence="4 5">
    <name type="scientific">Methylobacterium isbiliense</name>
    <dbReference type="NCBI Taxonomy" id="315478"/>
    <lineage>
        <taxon>Bacteria</taxon>
        <taxon>Pseudomonadati</taxon>
        <taxon>Pseudomonadota</taxon>
        <taxon>Alphaproteobacteria</taxon>
        <taxon>Hyphomicrobiales</taxon>
        <taxon>Methylobacteriaceae</taxon>
        <taxon>Methylobacterium</taxon>
    </lineage>
</organism>
<accession>A0ABQ4SKG5</accession>
<dbReference type="InterPro" id="IPR013097">
    <property type="entry name" value="Dabb"/>
</dbReference>
<dbReference type="EMBL" id="BPQQ01000086">
    <property type="protein sequence ID" value="GJE03652.1"/>
    <property type="molecule type" value="Genomic_DNA"/>
</dbReference>
<reference evidence="4" key="1">
    <citation type="journal article" date="2021" name="Front. Microbiol.">
        <title>Comprehensive Comparative Genomics and Phenotyping of Methylobacterium Species.</title>
        <authorList>
            <person name="Alessa O."/>
            <person name="Ogura Y."/>
            <person name="Fujitani Y."/>
            <person name="Takami H."/>
            <person name="Hayashi T."/>
            <person name="Sahin N."/>
            <person name="Tani A."/>
        </authorList>
    </citation>
    <scope>NUCLEOTIDE SEQUENCE</scope>
    <source>
        <strain evidence="4">DSM 17168</strain>
    </source>
</reference>
<dbReference type="InterPro" id="IPR050246">
    <property type="entry name" value="Class_II_FBP_aldolase"/>
</dbReference>
<sequence>MALVRMSDLLRHAHRERYAVGAYDVVDTAFLEAVLDGAESCQAPVIVSLAESHFEHFDFESLMAAAVDAARRAKVPIAIHLDHGQSLATVERAIRLGCNSVMLDASLSSLEDNIKATREIVHLARSCGVAVEGELGYVPGVEGEAAEKHPGAMQLTSLEDAERYIAETEVDCLAISVGTVHGRLRGMPQLDFERLSAINKALHIPLVIHGGTGLNDAQYRALAANGVAKINYFTGLADAAARSILEEAEDNPSPTYTALVRGVRTAIRTEVNRTCRLFGAAGRAGAALAASRPWREVEHVVVYNLRDDGSGRSEDWAAFAAQGVAALGAIPGVRGVLAGRALQKDARYHHCWLIRFAAAEVLASYRDHPDHVRYADNMFRPAAPDRITIDFELIDVLREDKESKFTPPALTSLSAKT</sequence>
<evidence type="ECO:0000313" key="4">
    <source>
        <dbReference type="EMBL" id="GJE03652.1"/>
    </source>
</evidence>
<gene>
    <name evidence="4" type="primary">gatY</name>
    <name evidence="4" type="ORF">GMJLKIPL_5609</name>
</gene>
<dbReference type="SMART" id="SM00886">
    <property type="entry name" value="Dabb"/>
    <property type="match status" value="1"/>
</dbReference>
<dbReference type="PROSITE" id="PS51502">
    <property type="entry name" value="S_R_A_B_BARREL"/>
    <property type="match status" value="1"/>
</dbReference>
<dbReference type="Proteomes" id="UP001055153">
    <property type="component" value="Unassembled WGS sequence"/>
</dbReference>
<protein>
    <submittedName>
        <fullName evidence="4">D-tagatose-1,6-bisphosphate aldolase subunit GatY</fullName>
    </submittedName>
</protein>
<feature type="domain" description="Stress-response A/B barrel" evidence="3">
    <location>
        <begin position="297"/>
        <end position="391"/>
    </location>
</feature>
<keyword evidence="2" id="KW-0113">Calvin cycle</keyword>
<evidence type="ECO:0000256" key="2">
    <source>
        <dbReference type="ARBA" id="ARBA00022567"/>
    </source>
</evidence>
<dbReference type="Pfam" id="PF01116">
    <property type="entry name" value="F_bP_aldolase"/>
    <property type="match status" value="1"/>
</dbReference>
<dbReference type="Gene3D" id="3.30.70.100">
    <property type="match status" value="1"/>
</dbReference>
<name>A0ABQ4SKG5_9HYPH</name>
<dbReference type="InterPro" id="IPR013785">
    <property type="entry name" value="Aldolase_TIM"/>
</dbReference>
<comment type="caution">
    <text evidence="4">The sequence shown here is derived from an EMBL/GenBank/DDBJ whole genome shotgun (WGS) entry which is preliminary data.</text>
</comment>
<dbReference type="PANTHER" id="PTHR30304">
    <property type="entry name" value="D-TAGATOSE-1,6-BISPHOSPHATE ALDOLASE"/>
    <property type="match status" value="1"/>
</dbReference>
<evidence type="ECO:0000259" key="3">
    <source>
        <dbReference type="PROSITE" id="PS51502"/>
    </source>
</evidence>
<reference evidence="4" key="2">
    <citation type="submission" date="2021-08" db="EMBL/GenBank/DDBJ databases">
        <authorList>
            <person name="Tani A."/>
            <person name="Ola A."/>
            <person name="Ogura Y."/>
            <person name="Katsura K."/>
            <person name="Hayashi T."/>
        </authorList>
    </citation>
    <scope>NUCLEOTIDE SEQUENCE</scope>
    <source>
        <strain evidence="4">DSM 17168</strain>
    </source>
</reference>
<comment type="pathway">
    <text evidence="1">Carbohydrate biosynthesis; Calvin cycle.</text>
</comment>
<keyword evidence="5" id="KW-1185">Reference proteome</keyword>
<dbReference type="PANTHER" id="PTHR30304:SF0">
    <property type="entry name" value="D-TAGATOSE-1,6-BISPHOSPHATE ALDOLASE SUBUNIT GATY-RELATED"/>
    <property type="match status" value="1"/>
</dbReference>
<dbReference type="Gene3D" id="3.20.20.70">
    <property type="entry name" value="Aldolase class I"/>
    <property type="match status" value="1"/>
</dbReference>
<dbReference type="RefSeq" id="WP_238241029.1">
    <property type="nucleotide sequence ID" value="NZ_BPQQ01000086.1"/>
</dbReference>
<dbReference type="SUPFAM" id="SSF54909">
    <property type="entry name" value="Dimeric alpha+beta barrel"/>
    <property type="match status" value="1"/>
</dbReference>
<proteinExistence type="predicted"/>
<evidence type="ECO:0000256" key="1">
    <source>
        <dbReference type="ARBA" id="ARBA00005215"/>
    </source>
</evidence>
<dbReference type="CDD" id="cd00947">
    <property type="entry name" value="TBP_aldolase_IIB"/>
    <property type="match status" value="1"/>
</dbReference>
<dbReference type="Pfam" id="PF07876">
    <property type="entry name" value="Dabb"/>
    <property type="match status" value="1"/>
</dbReference>
<evidence type="ECO:0000313" key="5">
    <source>
        <dbReference type="Proteomes" id="UP001055153"/>
    </source>
</evidence>